<dbReference type="Proteomes" id="UP001362999">
    <property type="component" value="Unassembled WGS sequence"/>
</dbReference>
<organism evidence="1 2">
    <name type="scientific">Favolaschia claudopus</name>
    <dbReference type="NCBI Taxonomy" id="2862362"/>
    <lineage>
        <taxon>Eukaryota</taxon>
        <taxon>Fungi</taxon>
        <taxon>Dikarya</taxon>
        <taxon>Basidiomycota</taxon>
        <taxon>Agaricomycotina</taxon>
        <taxon>Agaricomycetes</taxon>
        <taxon>Agaricomycetidae</taxon>
        <taxon>Agaricales</taxon>
        <taxon>Marasmiineae</taxon>
        <taxon>Mycenaceae</taxon>
        <taxon>Favolaschia</taxon>
    </lineage>
</organism>
<proteinExistence type="predicted"/>
<dbReference type="AlphaFoldDB" id="A0AAW0CLC7"/>
<name>A0AAW0CLC7_9AGAR</name>
<sequence length="173" mass="19026">MATPTPIVWYNHDGNAMSLTPAIDEFVRGENAYSMSHIELQPTTWEACTAYFDTKLTSTRGVEQIEKENIFWIWVFPTKVEGGEASLVATTSVEKLHVPKPIERGKGSTLPAYGAPPTLFNPDRHVVDPTLKGSTLPMETGATVVKRSADTVVDGFVSYWKGNGKDMDSDLYG</sequence>
<reference evidence="1 2" key="1">
    <citation type="journal article" date="2024" name="J Genomics">
        <title>Draft genome sequencing and assembly of Favolaschia claudopus CIRM-BRFM 2984 isolated from oak limbs.</title>
        <authorList>
            <person name="Navarro D."/>
            <person name="Drula E."/>
            <person name="Chaduli D."/>
            <person name="Cazenave R."/>
            <person name="Ahrendt S."/>
            <person name="Wang J."/>
            <person name="Lipzen A."/>
            <person name="Daum C."/>
            <person name="Barry K."/>
            <person name="Grigoriev I.V."/>
            <person name="Favel A."/>
            <person name="Rosso M.N."/>
            <person name="Martin F."/>
        </authorList>
    </citation>
    <scope>NUCLEOTIDE SEQUENCE [LARGE SCALE GENOMIC DNA]</scope>
    <source>
        <strain evidence="1 2">CIRM-BRFM 2984</strain>
    </source>
</reference>
<accession>A0AAW0CLC7</accession>
<comment type="caution">
    <text evidence="1">The sequence shown here is derived from an EMBL/GenBank/DDBJ whole genome shotgun (WGS) entry which is preliminary data.</text>
</comment>
<protein>
    <submittedName>
        <fullName evidence="1">Uncharacterized protein</fullName>
    </submittedName>
</protein>
<evidence type="ECO:0000313" key="1">
    <source>
        <dbReference type="EMBL" id="KAK7038463.1"/>
    </source>
</evidence>
<evidence type="ECO:0000313" key="2">
    <source>
        <dbReference type="Proteomes" id="UP001362999"/>
    </source>
</evidence>
<gene>
    <name evidence="1" type="ORF">R3P38DRAFT_2615630</name>
</gene>
<dbReference type="EMBL" id="JAWWNJ010000017">
    <property type="protein sequence ID" value="KAK7038463.1"/>
    <property type="molecule type" value="Genomic_DNA"/>
</dbReference>
<keyword evidence="2" id="KW-1185">Reference proteome</keyword>